<name>A0A6J6AQN3_9ZZZZ</name>
<organism evidence="1">
    <name type="scientific">freshwater metagenome</name>
    <dbReference type="NCBI Taxonomy" id="449393"/>
    <lineage>
        <taxon>unclassified sequences</taxon>
        <taxon>metagenomes</taxon>
        <taxon>ecological metagenomes</taxon>
    </lineage>
</organism>
<accession>A0A6J6AQN3</accession>
<protein>
    <submittedName>
        <fullName evidence="1">Unannotated protein</fullName>
    </submittedName>
</protein>
<evidence type="ECO:0000313" key="1">
    <source>
        <dbReference type="EMBL" id="CAB4372203.1"/>
    </source>
</evidence>
<reference evidence="1" key="1">
    <citation type="submission" date="2020-05" db="EMBL/GenBank/DDBJ databases">
        <authorList>
            <person name="Chiriac C."/>
            <person name="Salcher M."/>
            <person name="Ghai R."/>
            <person name="Kavagutti S V."/>
        </authorList>
    </citation>
    <scope>NUCLEOTIDE SEQUENCE</scope>
</reference>
<sequence>MGPTFTVAAIAAPLPTGARTTAVTSPIRAAAVASSAVVFVDASA</sequence>
<dbReference type="EMBL" id="CAEUNI010000087">
    <property type="protein sequence ID" value="CAB4372203.1"/>
    <property type="molecule type" value="Genomic_DNA"/>
</dbReference>
<gene>
    <name evidence="1" type="ORF">UFOPK4182_00784</name>
</gene>
<proteinExistence type="predicted"/>
<dbReference type="AlphaFoldDB" id="A0A6J6AQN3"/>